<feature type="transmembrane region" description="Helical" evidence="8">
    <location>
        <begin position="12"/>
        <end position="34"/>
    </location>
</feature>
<keyword evidence="2" id="KW-0813">Transport</keyword>
<keyword evidence="6 8" id="KW-1133">Transmembrane helix</keyword>
<reference evidence="10 11" key="1">
    <citation type="submission" date="2019-06" db="EMBL/GenBank/DDBJ databases">
        <authorList>
            <person name="Livingstone P."/>
            <person name="Whitworth D."/>
        </authorList>
    </citation>
    <scope>NUCLEOTIDE SEQUENCE [LARGE SCALE GENOMIC DNA]</scope>
    <source>
        <strain evidence="10 11">AM401</strain>
    </source>
</reference>
<dbReference type="InterPro" id="IPR036259">
    <property type="entry name" value="MFS_trans_sf"/>
</dbReference>
<dbReference type="InterPro" id="IPR024989">
    <property type="entry name" value="MFS_assoc_dom"/>
</dbReference>
<evidence type="ECO:0000256" key="3">
    <source>
        <dbReference type="ARBA" id="ARBA00022475"/>
    </source>
</evidence>
<feature type="transmembrane region" description="Helical" evidence="8">
    <location>
        <begin position="292"/>
        <end position="314"/>
    </location>
</feature>
<name>A0A540X377_9BACT</name>
<keyword evidence="5 8" id="KW-0812">Transmembrane</keyword>
<dbReference type="OrthoDB" id="9150135at2"/>
<feature type="domain" description="Major facilitator superfamily (MFS) profile" evidence="9">
    <location>
        <begin position="144"/>
        <end position="394"/>
    </location>
</feature>
<dbReference type="GO" id="GO:0030395">
    <property type="term" value="F:lactose binding"/>
    <property type="evidence" value="ECO:0007669"/>
    <property type="project" value="TreeGrafter"/>
</dbReference>
<feature type="transmembrane region" description="Helical" evidence="8">
    <location>
        <begin position="40"/>
        <end position="63"/>
    </location>
</feature>
<feature type="transmembrane region" description="Helical" evidence="8">
    <location>
        <begin position="75"/>
        <end position="93"/>
    </location>
</feature>
<organism evidence="10 11">
    <name type="scientific">Myxococcus llanfairpwllgwyngyllgogerychwyrndrobwllllantysiliogogogochensis</name>
    <dbReference type="NCBI Taxonomy" id="2590453"/>
    <lineage>
        <taxon>Bacteria</taxon>
        <taxon>Pseudomonadati</taxon>
        <taxon>Myxococcota</taxon>
        <taxon>Myxococcia</taxon>
        <taxon>Myxococcales</taxon>
        <taxon>Cystobacterineae</taxon>
        <taxon>Myxococcaceae</taxon>
        <taxon>Myxococcus</taxon>
    </lineage>
</organism>
<dbReference type="Gene3D" id="1.20.1250.20">
    <property type="entry name" value="MFS general substrate transporter like domains"/>
    <property type="match status" value="2"/>
</dbReference>
<dbReference type="InterPro" id="IPR020846">
    <property type="entry name" value="MFS_dom"/>
</dbReference>
<dbReference type="RefSeq" id="WP_141642665.1">
    <property type="nucleotide sequence ID" value="NZ_VIFM01000038.1"/>
</dbReference>
<dbReference type="NCBIfam" id="NF037955">
    <property type="entry name" value="mfs"/>
    <property type="match status" value="1"/>
</dbReference>
<feature type="transmembrane region" description="Helical" evidence="8">
    <location>
        <begin position="133"/>
        <end position="154"/>
    </location>
</feature>
<keyword evidence="3" id="KW-1003">Cell membrane</keyword>
<evidence type="ECO:0000256" key="4">
    <source>
        <dbReference type="ARBA" id="ARBA00022519"/>
    </source>
</evidence>
<evidence type="ECO:0000256" key="7">
    <source>
        <dbReference type="ARBA" id="ARBA00023136"/>
    </source>
</evidence>
<feature type="transmembrane region" description="Helical" evidence="8">
    <location>
        <begin position="236"/>
        <end position="255"/>
    </location>
</feature>
<evidence type="ECO:0000256" key="2">
    <source>
        <dbReference type="ARBA" id="ARBA00022448"/>
    </source>
</evidence>
<evidence type="ECO:0000256" key="5">
    <source>
        <dbReference type="ARBA" id="ARBA00022692"/>
    </source>
</evidence>
<accession>A0A540X377</accession>
<comment type="subcellular location">
    <subcellularLocation>
        <location evidence="1">Cell inner membrane</location>
        <topology evidence="1">Multi-pass membrane protein</topology>
    </subcellularLocation>
</comment>
<gene>
    <name evidence="10" type="ORF">FJV41_12400</name>
</gene>
<dbReference type="GO" id="GO:0015528">
    <property type="term" value="F:lactose:proton symporter activity"/>
    <property type="evidence" value="ECO:0007669"/>
    <property type="project" value="TreeGrafter"/>
</dbReference>
<evidence type="ECO:0000256" key="8">
    <source>
        <dbReference type="SAM" id="Phobius"/>
    </source>
</evidence>
<evidence type="ECO:0000259" key="9">
    <source>
        <dbReference type="PROSITE" id="PS50850"/>
    </source>
</evidence>
<evidence type="ECO:0000313" key="10">
    <source>
        <dbReference type="EMBL" id="TQF15680.1"/>
    </source>
</evidence>
<proteinExistence type="predicted"/>
<keyword evidence="4" id="KW-0997">Cell inner membrane</keyword>
<evidence type="ECO:0000256" key="1">
    <source>
        <dbReference type="ARBA" id="ARBA00004429"/>
    </source>
</evidence>
<protein>
    <submittedName>
        <fullName evidence="10">MFS transporter</fullName>
    </submittedName>
</protein>
<dbReference type="PANTHER" id="PTHR23522">
    <property type="entry name" value="BLL5896 PROTEIN"/>
    <property type="match status" value="1"/>
</dbReference>
<sequence>MNPRPVASRLPLAGFYFLYFATVGIVLPFLPAWFKSLSLSATQVGLLLCLSPCISLLVPSLWGHLADRTGRTSRVLTVLALGATLAFGLVASARTFETLVPAMALYACFASAFTPLVDSLALHHVARTGDSFAHVRLFGSVGFIVSSVLFGLLATDVDRTVVLVPLALLAMLVPWSLALRDTAAPSRGLSPFAGLKLLRHRDVRWLLAATSLHWMACAPFHGTFSIHVMALGLSPAVVGVVAGLGVLAEVGVMALYPRVAGGLAPRLVLAVAFAASALRWGGMALVSSPTGMVLLAPLHGLTFGAFYVGSVAFLSRRVPPELRASGQALFAAFTFGLGGLVGYLSAGAGYDWLGGHRLFAVAGVLELVAAGLVLRASILPAEPASGPLSAGVSG</sequence>
<dbReference type="GO" id="GO:0005886">
    <property type="term" value="C:plasma membrane"/>
    <property type="evidence" value="ECO:0007669"/>
    <property type="project" value="UniProtKB-SubCell"/>
</dbReference>
<dbReference type="SUPFAM" id="SSF103473">
    <property type="entry name" value="MFS general substrate transporter"/>
    <property type="match status" value="1"/>
</dbReference>
<keyword evidence="7 8" id="KW-0472">Membrane</keyword>
<feature type="transmembrane region" description="Helical" evidence="8">
    <location>
        <begin position="326"/>
        <end position="346"/>
    </location>
</feature>
<dbReference type="PROSITE" id="PS50850">
    <property type="entry name" value="MFS"/>
    <property type="match status" value="1"/>
</dbReference>
<feature type="transmembrane region" description="Helical" evidence="8">
    <location>
        <begin position="267"/>
        <end position="286"/>
    </location>
</feature>
<evidence type="ECO:0000256" key="6">
    <source>
        <dbReference type="ARBA" id="ARBA00022989"/>
    </source>
</evidence>
<dbReference type="Pfam" id="PF12832">
    <property type="entry name" value="MFS_1_like"/>
    <property type="match status" value="1"/>
</dbReference>
<feature type="transmembrane region" description="Helical" evidence="8">
    <location>
        <begin position="160"/>
        <end position="179"/>
    </location>
</feature>
<evidence type="ECO:0000313" key="11">
    <source>
        <dbReference type="Proteomes" id="UP000315369"/>
    </source>
</evidence>
<dbReference type="Proteomes" id="UP000315369">
    <property type="component" value="Unassembled WGS sequence"/>
</dbReference>
<dbReference type="AlphaFoldDB" id="A0A540X377"/>
<dbReference type="PANTHER" id="PTHR23522:SF10">
    <property type="entry name" value="3-PHENYLPROPIONIC ACID TRANSPORTER-RELATED"/>
    <property type="match status" value="1"/>
</dbReference>
<keyword evidence="11" id="KW-1185">Reference proteome</keyword>
<comment type="caution">
    <text evidence="10">The sequence shown here is derived from an EMBL/GenBank/DDBJ whole genome shotgun (WGS) entry which is preliminary data.</text>
</comment>
<dbReference type="InterPro" id="IPR026032">
    <property type="entry name" value="HcaT-like"/>
</dbReference>
<dbReference type="EMBL" id="VIFM01000038">
    <property type="protein sequence ID" value="TQF15680.1"/>
    <property type="molecule type" value="Genomic_DNA"/>
</dbReference>
<dbReference type="PIRSF" id="PIRSF004925">
    <property type="entry name" value="HcaT"/>
    <property type="match status" value="1"/>
</dbReference>